<dbReference type="EMBL" id="CDHK01000006">
    <property type="protein sequence ID" value="CEJ58211.1"/>
    <property type="molecule type" value="Genomic_DNA"/>
</dbReference>
<dbReference type="Proteomes" id="UP000042958">
    <property type="component" value="Unassembled WGS sequence"/>
</dbReference>
<accession>A0A0F7TQV7</accession>
<dbReference type="OrthoDB" id="5411041at2759"/>
<name>A0A0F7TQV7_PENBI</name>
<protein>
    <recommendedName>
        <fullName evidence="3">Rhomboid family membrane protein</fullName>
    </recommendedName>
</protein>
<evidence type="ECO:0000313" key="2">
    <source>
        <dbReference type="Proteomes" id="UP000042958"/>
    </source>
</evidence>
<evidence type="ECO:0000313" key="1">
    <source>
        <dbReference type="EMBL" id="CEJ58211.1"/>
    </source>
</evidence>
<proteinExistence type="predicted"/>
<gene>
    <name evidence="1" type="ORF">PMG11_06877</name>
</gene>
<sequence>MATSNPQQPPNSLAPREADYERFKNYAAITFLIASPVLIALPPRKFDHLTVLLASAFAVSANHITRERTGRSIVERIEARIARPPGIMRELPSERAEEIQARLRAARDAQIREAEAEIKAKAGAVGEELEKLKARQMQEKGIASRVWMGGEDEGWMEKRLRKEKEALEEGKGYGDLIYEHVWEVWNWGKKVDEDEDEDE</sequence>
<dbReference type="AlphaFoldDB" id="A0A0F7TQV7"/>
<organism evidence="1 2">
    <name type="scientific">Penicillium brasilianum</name>
    <dbReference type="NCBI Taxonomy" id="104259"/>
    <lineage>
        <taxon>Eukaryota</taxon>
        <taxon>Fungi</taxon>
        <taxon>Dikarya</taxon>
        <taxon>Ascomycota</taxon>
        <taxon>Pezizomycotina</taxon>
        <taxon>Eurotiomycetes</taxon>
        <taxon>Eurotiomycetidae</taxon>
        <taxon>Eurotiales</taxon>
        <taxon>Aspergillaceae</taxon>
        <taxon>Penicillium</taxon>
    </lineage>
</organism>
<keyword evidence="2" id="KW-1185">Reference proteome</keyword>
<reference evidence="2" key="1">
    <citation type="journal article" date="2015" name="Genome Announc.">
        <title>Draft genome sequence of the fungus Penicillium brasilianum MG11.</title>
        <authorList>
            <person name="Horn F."/>
            <person name="Linde J."/>
            <person name="Mattern D.J."/>
            <person name="Walther G."/>
            <person name="Guthke R."/>
            <person name="Brakhage A.A."/>
            <person name="Valiante V."/>
        </authorList>
    </citation>
    <scope>NUCLEOTIDE SEQUENCE [LARGE SCALE GENOMIC DNA]</scope>
    <source>
        <strain evidence="2">MG11</strain>
    </source>
</reference>
<evidence type="ECO:0008006" key="3">
    <source>
        <dbReference type="Google" id="ProtNLM"/>
    </source>
</evidence>